<feature type="compositionally biased region" description="Basic residues" evidence="2">
    <location>
        <begin position="524"/>
        <end position="546"/>
    </location>
</feature>
<keyword evidence="4" id="KW-1185">Reference proteome</keyword>
<dbReference type="EMBL" id="KZ772762">
    <property type="protein sequence ID" value="PTQ33321.1"/>
    <property type="molecule type" value="Genomic_DNA"/>
</dbReference>
<reference evidence="4" key="1">
    <citation type="journal article" date="2017" name="Cell">
        <title>Insights into land plant evolution garnered from the Marchantia polymorpha genome.</title>
        <authorList>
            <person name="Bowman J.L."/>
            <person name="Kohchi T."/>
            <person name="Yamato K.T."/>
            <person name="Jenkins J."/>
            <person name="Shu S."/>
            <person name="Ishizaki K."/>
            <person name="Yamaoka S."/>
            <person name="Nishihama R."/>
            <person name="Nakamura Y."/>
            <person name="Berger F."/>
            <person name="Adam C."/>
            <person name="Aki S.S."/>
            <person name="Althoff F."/>
            <person name="Araki T."/>
            <person name="Arteaga-Vazquez M.A."/>
            <person name="Balasubrmanian S."/>
            <person name="Barry K."/>
            <person name="Bauer D."/>
            <person name="Boehm C.R."/>
            <person name="Briginshaw L."/>
            <person name="Caballero-Perez J."/>
            <person name="Catarino B."/>
            <person name="Chen F."/>
            <person name="Chiyoda S."/>
            <person name="Chovatia M."/>
            <person name="Davies K.M."/>
            <person name="Delmans M."/>
            <person name="Demura T."/>
            <person name="Dierschke T."/>
            <person name="Dolan L."/>
            <person name="Dorantes-Acosta A.E."/>
            <person name="Eklund D.M."/>
            <person name="Florent S.N."/>
            <person name="Flores-Sandoval E."/>
            <person name="Fujiyama A."/>
            <person name="Fukuzawa H."/>
            <person name="Galik B."/>
            <person name="Grimanelli D."/>
            <person name="Grimwood J."/>
            <person name="Grossniklaus U."/>
            <person name="Hamada T."/>
            <person name="Haseloff J."/>
            <person name="Hetherington A.J."/>
            <person name="Higo A."/>
            <person name="Hirakawa Y."/>
            <person name="Hundley H.N."/>
            <person name="Ikeda Y."/>
            <person name="Inoue K."/>
            <person name="Inoue S.I."/>
            <person name="Ishida S."/>
            <person name="Jia Q."/>
            <person name="Kakita M."/>
            <person name="Kanazawa T."/>
            <person name="Kawai Y."/>
            <person name="Kawashima T."/>
            <person name="Kennedy M."/>
            <person name="Kinose K."/>
            <person name="Kinoshita T."/>
            <person name="Kohara Y."/>
            <person name="Koide E."/>
            <person name="Komatsu K."/>
            <person name="Kopischke S."/>
            <person name="Kubo M."/>
            <person name="Kyozuka J."/>
            <person name="Lagercrantz U."/>
            <person name="Lin S.S."/>
            <person name="Lindquist E."/>
            <person name="Lipzen A.M."/>
            <person name="Lu C.W."/>
            <person name="De Luna E."/>
            <person name="Martienssen R.A."/>
            <person name="Minamino N."/>
            <person name="Mizutani M."/>
            <person name="Mizutani M."/>
            <person name="Mochizuki N."/>
            <person name="Monte I."/>
            <person name="Mosher R."/>
            <person name="Nagasaki H."/>
            <person name="Nakagami H."/>
            <person name="Naramoto S."/>
            <person name="Nishitani K."/>
            <person name="Ohtani M."/>
            <person name="Okamoto T."/>
            <person name="Okumura M."/>
            <person name="Phillips J."/>
            <person name="Pollak B."/>
            <person name="Reinders A."/>
            <person name="Rovekamp M."/>
            <person name="Sano R."/>
            <person name="Sawa S."/>
            <person name="Schmid M.W."/>
            <person name="Shirakawa M."/>
            <person name="Solano R."/>
            <person name="Spunde A."/>
            <person name="Suetsugu N."/>
            <person name="Sugano S."/>
            <person name="Sugiyama A."/>
            <person name="Sun R."/>
            <person name="Suzuki Y."/>
            <person name="Takenaka M."/>
            <person name="Takezawa D."/>
            <person name="Tomogane H."/>
            <person name="Tsuzuki M."/>
            <person name="Ueda T."/>
            <person name="Umeda M."/>
            <person name="Ward J.M."/>
            <person name="Watanabe Y."/>
            <person name="Yazaki K."/>
            <person name="Yokoyama R."/>
            <person name="Yoshitake Y."/>
            <person name="Yotsui I."/>
            <person name="Zachgo S."/>
            <person name="Schmutz J."/>
        </authorList>
    </citation>
    <scope>NUCLEOTIDE SEQUENCE [LARGE SCALE GENOMIC DNA]</scope>
    <source>
        <strain evidence="4">Tak-1</strain>
    </source>
</reference>
<feature type="coiled-coil region" evidence="1">
    <location>
        <begin position="61"/>
        <end position="88"/>
    </location>
</feature>
<dbReference type="Gramene" id="Mp4g21660.1">
    <property type="protein sequence ID" value="Mp4g21660.1.cds"/>
    <property type="gene ID" value="Mp4g21660"/>
</dbReference>
<feature type="region of interest" description="Disordered" evidence="2">
    <location>
        <begin position="234"/>
        <end position="265"/>
    </location>
</feature>
<feature type="region of interest" description="Disordered" evidence="2">
    <location>
        <begin position="516"/>
        <end position="563"/>
    </location>
</feature>
<feature type="compositionally biased region" description="Polar residues" evidence="2">
    <location>
        <begin position="550"/>
        <end position="563"/>
    </location>
</feature>
<feature type="region of interest" description="Disordered" evidence="2">
    <location>
        <begin position="302"/>
        <end position="433"/>
    </location>
</feature>
<feature type="compositionally biased region" description="Polar residues" evidence="2">
    <location>
        <begin position="244"/>
        <end position="262"/>
    </location>
</feature>
<dbReference type="AlphaFoldDB" id="A0A2R6WHJ9"/>
<gene>
    <name evidence="3" type="ORF">MARPO_0090s0055</name>
</gene>
<dbReference type="InterPro" id="IPR036537">
    <property type="entry name" value="Adaptor_Cbl_N_dom_sf"/>
</dbReference>
<keyword evidence="1" id="KW-0175">Coiled coil</keyword>
<name>A0A2R6WHJ9_MARPO</name>
<proteinExistence type="predicted"/>
<feature type="compositionally biased region" description="Low complexity" evidence="2">
    <location>
        <begin position="303"/>
        <end position="332"/>
    </location>
</feature>
<feature type="compositionally biased region" description="Basic and acidic residues" evidence="2">
    <location>
        <begin position="398"/>
        <end position="409"/>
    </location>
</feature>
<protein>
    <submittedName>
        <fullName evidence="3">Uncharacterized protein</fullName>
    </submittedName>
</protein>
<evidence type="ECO:0000313" key="3">
    <source>
        <dbReference type="EMBL" id="PTQ33321.1"/>
    </source>
</evidence>
<organism evidence="3 4">
    <name type="scientific">Marchantia polymorpha</name>
    <name type="common">Common liverwort</name>
    <name type="synonym">Marchantia aquatica</name>
    <dbReference type="NCBI Taxonomy" id="3197"/>
    <lineage>
        <taxon>Eukaryota</taxon>
        <taxon>Viridiplantae</taxon>
        <taxon>Streptophyta</taxon>
        <taxon>Embryophyta</taxon>
        <taxon>Marchantiophyta</taxon>
        <taxon>Marchantiopsida</taxon>
        <taxon>Marchantiidae</taxon>
        <taxon>Marchantiales</taxon>
        <taxon>Marchantiaceae</taxon>
        <taxon>Marchantia</taxon>
    </lineage>
</organism>
<evidence type="ECO:0000256" key="2">
    <source>
        <dbReference type="SAM" id="MobiDB-lite"/>
    </source>
</evidence>
<feature type="region of interest" description="Disordered" evidence="2">
    <location>
        <begin position="193"/>
        <end position="212"/>
    </location>
</feature>
<dbReference type="Proteomes" id="UP000244005">
    <property type="component" value="Unassembled WGS sequence"/>
</dbReference>
<accession>A0A2R6WHJ9</accession>
<dbReference type="OrthoDB" id="10404996at2759"/>
<dbReference type="Gene3D" id="1.20.930.20">
    <property type="entry name" value="Adaptor protein Cbl, N-terminal domain"/>
    <property type="match status" value="1"/>
</dbReference>
<evidence type="ECO:0000313" key="4">
    <source>
        <dbReference type="Proteomes" id="UP000244005"/>
    </source>
</evidence>
<evidence type="ECO:0000256" key="1">
    <source>
        <dbReference type="SAM" id="Coils"/>
    </source>
</evidence>
<feature type="compositionally biased region" description="Low complexity" evidence="2">
    <location>
        <begin position="351"/>
        <end position="376"/>
    </location>
</feature>
<sequence>MEVAVAAVTIIGQLETIYMIIDKIVQYQQMVCRYKDTCRDFVNFVKEIETVLRNKASNLKLDQERKFSNDVKRQLDNLEEHLRCAAALLSDLESPLRIAAYTGVAANKISELRGQLMEAVTLLTFHIVCSPSEKQPEHLQCPPDDTHPLSQVHHIPRIFKQEIHHHVEPRVEARTSYQKPSHQEVHVSYHHIAPHDSPHAHDRPKGRVRGSRECHCPHCETHHSAGIAESASPRLHGTEHAPGHSQQHCVHSPPQRSKSLSKLPSAAPPLYAKRHSHIVAHPHILDFHHALEFHHAENGAKISSAPHADSHPPSRGSTSRSRSSSKMGSPSHSDSHHSRSPTHHHQFELLNSRGSFNASSSPSAAAAAECRNSSSPAHHRHHHHSDRQLSRSSSKMDSPFHPDSHHHQPDAALHPRSSSRKTSPSHPDAHTDSRRISKLASFSHAENQPHQHDSHPRGISSKVAENIHSSIDPLLTEKILHRPLCPHHNLAEECAQKSSSHLKSAPIPAAAIDHLHHSSASSHQHQHHQRKALPHQHQRQHQHQHQHQQFSPSPSQSTSVGRSESQAFLFAIGPYG</sequence>
<dbReference type="GO" id="GO:0007166">
    <property type="term" value="P:cell surface receptor signaling pathway"/>
    <property type="evidence" value="ECO:0007669"/>
    <property type="project" value="InterPro"/>
</dbReference>